<comment type="caution">
    <text evidence="3">The sequence shown here is derived from an EMBL/GenBank/DDBJ whole genome shotgun (WGS) entry which is preliminary data.</text>
</comment>
<dbReference type="Pfam" id="PF18883">
    <property type="entry name" value="AC_1"/>
    <property type="match status" value="1"/>
</dbReference>
<dbReference type="PANTHER" id="PTHR35037:SF3">
    <property type="entry name" value="C-TERMINAL REGION OF AIDA-LIKE PROTEIN"/>
    <property type="match status" value="1"/>
</dbReference>
<keyword evidence="4" id="KW-1185">Reference proteome</keyword>
<feature type="compositionally biased region" description="Low complexity" evidence="1">
    <location>
        <begin position="412"/>
        <end position="443"/>
    </location>
</feature>
<dbReference type="Pfam" id="PF03797">
    <property type="entry name" value="Autotransporter"/>
    <property type="match status" value="1"/>
</dbReference>
<feature type="domain" description="Autotransporter" evidence="2">
    <location>
        <begin position="503"/>
        <end position="735"/>
    </location>
</feature>
<feature type="compositionally biased region" description="Pro residues" evidence="1">
    <location>
        <begin position="397"/>
        <end position="411"/>
    </location>
</feature>
<dbReference type="Gene3D" id="2.160.20.20">
    <property type="match status" value="1"/>
</dbReference>
<dbReference type="InterPro" id="IPR006315">
    <property type="entry name" value="OM_autotransptr_brl_dom"/>
</dbReference>
<dbReference type="InterPro" id="IPR051551">
    <property type="entry name" value="Autotransporter_adhesion"/>
</dbReference>
<evidence type="ECO:0000313" key="4">
    <source>
        <dbReference type="Proteomes" id="UP001629392"/>
    </source>
</evidence>
<dbReference type="SUPFAM" id="SSF103515">
    <property type="entry name" value="Autotransporter"/>
    <property type="match status" value="1"/>
</dbReference>
<dbReference type="CDD" id="cd01344">
    <property type="entry name" value="PL2_Passenger_AT"/>
    <property type="match status" value="1"/>
</dbReference>
<dbReference type="InterPro" id="IPR036709">
    <property type="entry name" value="Autotransporte_beta_dom_sf"/>
</dbReference>
<dbReference type="Proteomes" id="UP001629392">
    <property type="component" value="Unassembled WGS sequence"/>
</dbReference>
<evidence type="ECO:0000259" key="2">
    <source>
        <dbReference type="PROSITE" id="PS51208"/>
    </source>
</evidence>
<dbReference type="EMBL" id="JAQQCL010000012">
    <property type="protein sequence ID" value="MFM0718114.1"/>
    <property type="molecule type" value="Genomic_DNA"/>
</dbReference>
<dbReference type="SUPFAM" id="SSF51126">
    <property type="entry name" value="Pectin lyase-like"/>
    <property type="match status" value="1"/>
</dbReference>
<dbReference type="InterPro" id="IPR012332">
    <property type="entry name" value="Autotransporter_pectin_lyase_C"/>
</dbReference>
<dbReference type="InterPro" id="IPR043990">
    <property type="entry name" value="AC_1"/>
</dbReference>
<feature type="region of interest" description="Disordered" evidence="1">
    <location>
        <begin position="389"/>
        <end position="451"/>
    </location>
</feature>
<sequence>MGSQITGTNVTVTGAGGGGDFVAHSNNGGDIALTGGALSLKSPGGGGVAVLSENGSTFTGNGVDISVSASGGNAAVKSTSNSNIALSGGSVTLNGTSGETGLMAQGATLTAVNVPVSVTASQSSGGTVQGGTLAITGGSVTASGFGTVGLLVNGAAGTANTLALNNTSVTSTADSLHVVGANANITALGSTIADNNGVLLSTTGSPSATTFDAGTSTLSGAITTGAGTTTAVTLHDGTDWTVTGNSTATNLTNSASDIHFTAPVDPSQAASYKTLQVQNYTGAGGSLQLNTFLGSDDSPSDKLIVSGGTATGATNLTVHNTTGPGGITVADGIQIVQTLNGGTTASDAFALTGRLRAGAFDYYLFHGGIGGSRPNDWFLRSSFVAPEGITPTVPLSPTEPEPPGTPSPPGQPGTTSPPGQPGTTSPPGQPVGPTTPEEAFPSFPVDPPPSPLQPGVTYPIIGPELATYGVVQPVARQMGFTMLGTLHERIGDTLRAEIAGTGSEGWGHSAWGRFFGQQIDNRYEAFASPRANGQLLGVQAGVDVWRGSLIPGHRDVAGVYFAYGNSNLDVDGLVTNATATAYVMGRTGKLNLDAYSGGAYWTHYGPGGWYLDLVLQGTSYQGEATTQSARLPTTGNGFVTSLEAGYPVPLPLGPRFVLEPQIQVLWQRVSFDGKMTGLARWISVRPRARREGSDYAGSGPSTVTMVRCGNPMAASISGTTGAGVRRPCSARIRCR</sequence>
<organism evidence="3 4">
    <name type="scientific">Paraburkholderia strydomiana</name>
    <dbReference type="NCBI Taxonomy" id="1245417"/>
    <lineage>
        <taxon>Bacteria</taxon>
        <taxon>Pseudomonadati</taxon>
        <taxon>Pseudomonadota</taxon>
        <taxon>Betaproteobacteria</taxon>
        <taxon>Burkholderiales</taxon>
        <taxon>Burkholderiaceae</taxon>
        <taxon>Paraburkholderia</taxon>
    </lineage>
</organism>
<evidence type="ECO:0000256" key="1">
    <source>
        <dbReference type="SAM" id="MobiDB-lite"/>
    </source>
</evidence>
<dbReference type="InterPro" id="IPR011050">
    <property type="entry name" value="Pectin_lyase_fold/virulence"/>
</dbReference>
<dbReference type="Gene3D" id="2.40.128.130">
    <property type="entry name" value="Autotransporter beta-domain"/>
    <property type="match status" value="1"/>
</dbReference>
<accession>A0ABW9EGG2</accession>
<protein>
    <submittedName>
        <fullName evidence="3">Autotransporter outer membrane beta-barrel domain-containing protein</fullName>
    </submittedName>
</protein>
<dbReference type="PROSITE" id="PS51208">
    <property type="entry name" value="AUTOTRANSPORTER"/>
    <property type="match status" value="1"/>
</dbReference>
<name>A0ABW9EGG2_9BURK</name>
<dbReference type="RefSeq" id="WP_408153938.1">
    <property type="nucleotide sequence ID" value="NZ_JAQQCL010000012.1"/>
</dbReference>
<evidence type="ECO:0000313" key="3">
    <source>
        <dbReference type="EMBL" id="MFM0718114.1"/>
    </source>
</evidence>
<dbReference type="NCBIfam" id="TIGR01414">
    <property type="entry name" value="autotrans_barl"/>
    <property type="match status" value="1"/>
</dbReference>
<dbReference type="InterPro" id="IPR005546">
    <property type="entry name" value="Autotransporte_beta"/>
</dbReference>
<dbReference type="PANTHER" id="PTHR35037">
    <property type="entry name" value="C-TERMINAL REGION OF AIDA-LIKE PROTEIN"/>
    <property type="match status" value="1"/>
</dbReference>
<dbReference type="SMART" id="SM00869">
    <property type="entry name" value="Autotransporter"/>
    <property type="match status" value="1"/>
</dbReference>
<gene>
    <name evidence="3" type="ORF">PQQ73_17430</name>
</gene>
<proteinExistence type="predicted"/>
<reference evidence="3 4" key="1">
    <citation type="journal article" date="2024" name="Chem. Sci.">
        <title>Discovery of megapolipeptins by genome mining of a Burkholderiales bacteria collection.</title>
        <authorList>
            <person name="Paulo B.S."/>
            <person name="Recchia M.J.J."/>
            <person name="Lee S."/>
            <person name="Fergusson C.H."/>
            <person name="Romanowski S.B."/>
            <person name="Hernandez A."/>
            <person name="Krull N."/>
            <person name="Liu D.Y."/>
            <person name="Cavanagh H."/>
            <person name="Bos A."/>
            <person name="Gray C.A."/>
            <person name="Murphy B.T."/>
            <person name="Linington R.G."/>
            <person name="Eustaquio A.S."/>
        </authorList>
    </citation>
    <scope>NUCLEOTIDE SEQUENCE [LARGE SCALE GENOMIC DNA]</scope>
    <source>
        <strain evidence="3 4">RL17-350-BIC-E</strain>
    </source>
</reference>